<keyword evidence="2" id="KW-1185">Reference proteome</keyword>
<dbReference type="AlphaFoldDB" id="A0A2C6KVI4"/>
<protein>
    <submittedName>
        <fullName evidence="1">Uncharacterized protein</fullName>
    </submittedName>
</protein>
<sequence>RQLHQEKAEGCRRLSVCTTFTCILHSQRRFVSVCGPRSGPRFKKSHLLAVSQHLLAEPLWSESRDPCGALLAVLFFFSVSFSHPPYFRLSVTLYLFDKRDSGALPCRITETGDKLLLSGMSIHPC</sequence>
<dbReference type="Proteomes" id="UP000221165">
    <property type="component" value="Unassembled WGS sequence"/>
</dbReference>
<dbReference type="EMBL" id="MIGC01003007">
    <property type="protein sequence ID" value="PHJ20144.1"/>
    <property type="molecule type" value="Genomic_DNA"/>
</dbReference>
<feature type="non-terminal residue" evidence="1">
    <location>
        <position position="1"/>
    </location>
</feature>
<evidence type="ECO:0000313" key="1">
    <source>
        <dbReference type="EMBL" id="PHJ20144.1"/>
    </source>
</evidence>
<evidence type="ECO:0000313" key="2">
    <source>
        <dbReference type="Proteomes" id="UP000221165"/>
    </source>
</evidence>
<reference evidence="1 2" key="1">
    <citation type="journal article" date="2017" name="Int. J. Parasitol.">
        <title>The genome of the protozoan parasite Cystoisospora suis and a reverse vaccinology approach to identify vaccine candidates.</title>
        <authorList>
            <person name="Palmieri N."/>
            <person name="Shrestha A."/>
            <person name="Ruttkowski B."/>
            <person name="Beck T."/>
            <person name="Vogl C."/>
            <person name="Tomley F."/>
            <person name="Blake D.P."/>
            <person name="Joachim A."/>
        </authorList>
    </citation>
    <scope>NUCLEOTIDE SEQUENCE [LARGE SCALE GENOMIC DNA]</scope>
    <source>
        <strain evidence="1 2">Wien I</strain>
    </source>
</reference>
<dbReference type="RefSeq" id="XP_067921835.1">
    <property type="nucleotide sequence ID" value="XM_068066191.1"/>
</dbReference>
<proteinExistence type="predicted"/>
<dbReference type="GeneID" id="94429402"/>
<dbReference type="VEuPathDB" id="ToxoDB:CSUI_006026"/>
<organism evidence="1 2">
    <name type="scientific">Cystoisospora suis</name>
    <dbReference type="NCBI Taxonomy" id="483139"/>
    <lineage>
        <taxon>Eukaryota</taxon>
        <taxon>Sar</taxon>
        <taxon>Alveolata</taxon>
        <taxon>Apicomplexa</taxon>
        <taxon>Conoidasida</taxon>
        <taxon>Coccidia</taxon>
        <taxon>Eucoccidiorida</taxon>
        <taxon>Eimeriorina</taxon>
        <taxon>Sarcocystidae</taxon>
        <taxon>Cystoisospora</taxon>
    </lineage>
</organism>
<name>A0A2C6KVI4_9APIC</name>
<comment type="caution">
    <text evidence="1">The sequence shown here is derived from an EMBL/GenBank/DDBJ whole genome shotgun (WGS) entry which is preliminary data.</text>
</comment>
<gene>
    <name evidence="1" type="ORF">CSUI_006026</name>
</gene>
<accession>A0A2C6KVI4</accession>